<sequence length="183" mass="20735">MGVDIRMNGHWLMTIGTTTFTFVILLVLVRWIGETQISQATYFNWVAGACMGNIAANMITAGGWQPMIMGAVQLFLFSAVTIAAAYLSLKSRRFRKIATGEPIVLVHRGQYILKHMKRSKIDLDLLQQMLREQGYFDYRKVEYAILEPTGSLSVLPTSDREDKTEQNPINPAAEQRQQTNHIK</sequence>
<protein>
    <submittedName>
        <fullName evidence="10">Uncharacterized membrane protein YcaP (DUF421 family)</fullName>
    </submittedName>
</protein>
<keyword evidence="5 8" id="KW-1133">Transmembrane helix</keyword>
<feature type="transmembrane region" description="Helical" evidence="8">
    <location>
        <begin position="67"/>
        <end position="89"/>
    </location>
</feature>
<dbReference type="Pfam" id="PF04239">
    <property type="entry name" value="DUF421"/>
    <property type="match status" value="1"/>
</dbReference>
<evidence type="ECO:0000256" key="8">
    <source>
        <dbReference type="SAM" id="Phobius"/>
    </source>
</evidence>
<dbReference type="EMBL" id="SORF01000001">
    <property type="protein sequence ID" value="TDY51136.1"/>
    <property type="molecule type" value="Genomic_DNA"/>
</dbReference>
<dbReference type="PANTHER" id="PTHR34582:SF6">
    <property type="entry name" value="UPF0702 TRANSMEMBRANE PROTEIN YCAP"/>
    <property type="match status" value="1"/>
</dbReference>
<gene>
    <name evidence="10" type="ORF">C7445_101131</name>
</gene>
<dbReference type="GO" id="GO:0005886">
    <property type="term" value="C:plasma membrane"/>
    <property type="evidence" value="ECO:0007669"/>
    <property type="project" value="UniProtKB-SubCell"/>
</dbReference>
<keyword evidence="11" id="KW-1185">Reference proteome</keyword>
<evidence type="ECO:0000259" key="9">
    <source>
        <dbReference type="Pfam" id="PF04239"/>
    </source>
</evidence>
<evidence type="ECO:0000256" key="2">
    <source>
        <dbReference type="ARBA" id="ARBA00006448"/>
    </source>
</evidence>
<evidence type="ECO:0000256" key="7">
    <source>
        <dbReference type="SAM" id="MobiDB-lite"/>
    </source>
</evidence>
<evidence type="ECO:0000256" key="6">
    <source>
        <dbReference type="ARBA" id="ARBA00023136"/>
    </source>
</evidence>
<comment type="subcellular location">
    <subcellularLocation>
        <location evidence="1">Cell membrane</location>
        <topology evidence="1">Multi-pass membrane protein</topology>
    </subcellularLocation>
</comment>
<reference evidence="10 11" key="1">
    <citation type="submission" date="2019-03" db="EMBL/GenBank/DDBJ databases">
        <title>Genomic Encyclopedia of Type Strains, Phase IV (KMG-IV): sequencing the most valuable type-strain genomes for metagenomic binning, comparative biology and taxonomic classification.</title>
        <authorList>
            <person name="Goeker M."/>
        </authorList>
    </citation>
    <scope>NUCLEOTIDE SEQUENCE [LARGE SCALE GENOMIC DNA]</scope>
    <source>
        <strain evidence="10 11">DSM 17974</strain>
    </source>
</reference>
<evidence type="ECO:0000256" key="4">
    <source>
        <dbReference type="ARBA" id="ARBA00022692"/>
    </source>
</evidence>
<accession>A0A4R8LWR6</accession>
<dbReference type="InterPro" id="IPR023090">
    <property type="entry name" value="UPF0702_alpha/beta_dom_sf"/>
</dbReference>
<keyword evidence="4 8" id="KW-0812">Transmembrane</keyword>
<keyword evidence="3" id="KW-1003">Cell membrane</keyword>
<feature type="transmembrane region" description="Helical" evidence="8">
    <location>
        <begin position="12"/>
        <end position="33"/>
    </location>
</feature>
<feature type="region of interest" description="Disordered" evidence="7">
    <location>
        <begin position="154"/>
        <end position="183"/>
    </location>
</feature>
<evidence type="ECO:0000256" key="3">
    <source>
        <dbReference type="ARBA" id="ARBA00022475"/>
    </source>
</evidence>
<comment type="similarity">
    <text evidence="2">Belongs to the UPF0702 family.</text>
</comment>
<keyword evidence="6 8" id="KW-0472">Membrane</keyword>
<feature type="domain" description="YetF C-terminal" evidence="9">
    <location>
        <begin position="90"/>
        <end position="163"/>
    </location>
</feature>
<dbReference type="InterPro" id="IPR007353">
    <property type="entry name" value="DUF421"/>
</dbReference>
<evidence type="ECO:0000256" key="1">
    <source>
        <dbReference type="ARBA" id="ARBA00004651"/>
    </source>
</evidence>
<proteinExistence type="inferred from homology"/>
<dbReference type="AlphaFoldDB" id="A0A4R8LWR6"/>
<name>A0A4R8LWR6_9BACL</name>
<dbReference type="PANTHER" id="PTHR34582">
    <property type="entry name" value="UPF0702 TRANSMEMBRANE PROTEIN YCAP"/>
    <property type="match status" value="1"/>
</dbReference>
<feature type="transmembrane region" description="Helical" evidence="8">
    <location>
        <begin position="42"/>
        <end position="61"/>
    </location>
</feature>
<comment type="caution">
    <text evidence="10">The sequence shown here is derived from an EMBL/GenBank/DDBJ whole genome shotgun (WGS) entry which is preliminary data.</text>
</comment>
<evidence type="ECO:0000313" key="11">
    <source>
        <dbReference type="Proteomes" id="UP000294581"/>
    </source>
</evidence>
<evidence type="ECO:0000313" key="10">
    <source>
        <dbReference type="EMBL" id="TDY51136.1"/>
    </source>
</evidence>
<organism evidence="10 11">
    <name type="scientific">Alicyclobacillus sacchari</name>
    <dbReference type="NCBI Taxonomy" id="392010"/>
    <lineage>
        <taxon>Bacteria</taxon>
        <taxon>Bacillati</taxon>
        <taxon>Bacillota</taxon>
        <taxon>Bacilli</taxon>
        <taxon>Bacillales</taxon>
        <taxon>Alicyclobacillaceae</taxon>
        <taxon>Alicyclobacillus</taxon>
    </lineage>
</organism>
<evidence type="ECO:0000256" key="5">
    <source>
        <dbReference type="ARBA" id="ARBA00022989"/>
    </source>
</evidence>
<dbReference type="Proteomes" id="UP000294581">
    <property type="component" value="Unassembled WGS sequence"/>
</dbReference>
<dbReference type="Gene3D" id="3.30.240.20">
    <property type="entry name" value="bsu07140 like domains"/>
    <property type="match status" value="1"/>
</dbReference>